<sequence length="319" mass="36089">MPQVSSSYNPPLFFRNGHFSTVYAGLVRKVHGIMQKRERLVLPDGDFLDLDWSKSNTSTQKLVILLHGLEGDAQRPYITGSAKLFNQKRFDTCAINFRGCSGESNLKYRSYHSGATEDLVEVLNHLLNNNNYSEIYLKGFSLGGNLLLNYLGEGNQVPNEVKGAVAISVPCNLQDSCLELLKPKNILYANRFKKNLIAKLKQKQLLFPELLSDTDIACIKTLKDFDDIYTSKAHNFKDALDYYAQCSSKQFLPNINIPSLIINAKNDSFLGNECYPFHEAEKHRNIYLEAPSYGGHVGFWGKNNTTYTETRALEFFTSN</sequence>
<dbReference type="STRING" id="346185.AAY42_13570"/>
<reference evidence="6 7" key="1">
    <citation type="submission" date="2015-04" db="EMBL/GenBank/DDBJ databases">
        <title>Complete genome of flavobacterium.</title>
        <authorList>
            <person name="Kwon Y.M."/>
            <person name="Kim S.-J."/>
        </authorList>
    </citation>
    <scope>NUCLEOTIDE SEQUENCE [LARGE SCALE GENOMIC DNA]</scope>
    <source>
        <strain evidence="6 7">DK169</strain>
    </source>
</reference>
<evidence type="ECO:0000256" key="1">
    <source>
        <dbReference type="ARBA" id="ARBA00010884"/>
    </source>
</evidence>
<dbReference type="Proteomes" id="UP000050827">
    <property type="component" value="Unassembled WGS sequence"/>
</dbReference>
<dbReference type="InterPro" id="IPR000073">
    <property type="entry name" value="AB_hydrolase_1"/>
</dbReference>
<dbReference type="PROSITE" id="PS01133">
    <property type="entry name" value="UPF0017"/>
    <property type="match status" value="1"/>
</dbReference>
<dbReference type="GO" id="GO:0047372">
    <property type="term" value="F:monoacylglycerol lipase activity"/>
    <property type="evidence" value="ECO:0007669"/>
    <property type="project" value="TreeGrafter"/>
</dbReference>
<organism evidence="6 7">
    <name type="scientific">Flagellimonas eckloniae</name>
    <dbReference type="NCBI Taxonomy" id="346185"/>
    <lineage>
        <taxon>Bacteria</taxon>
        <taxon>Pseudomonadati</taxon>
        <taxon>Bacteroidota</taxon>
        <taxon>Flavobacteriia</taxon>
        <taxon>Flavobacteriales</taxon>
        <taxon>Flavobacteriaceae</taxon>
        <taxon>Flagellimonas</taxon>
    </lineage>
</organism>
<keyword evidence="2" id="KW-0719">Serine esterase</keyword>
<feature type="active site" description="Charge relay system" evidence="4">
    <location>
        <position position="267"/>
    </location>
</feature>
<keyword evidence="7" id="KW-1185">Reference proteome</keyword>
<feature type="active site" description="Charge relay system" evidence="4">
    <location>
        <position position="296"/>
    </location>
</feature>
<comment type="caution">
    <text evidence="6">The sequence shown here is derived from an EMBL/GenBank/DDBJ whole genome shotgun (WGS) entry which is preliminary data.</text>
</comment>
<evidence type="ECO:0000256" key="2">
    <source>
        <dbReference type="ARBA" id="ARBA00022487"/>
    </source>
</evidence>
<proteinExistence type="inferred from homology"/>
<dbReference type="InterPro" id="IPR000952">
    <property type="entry name" value="AB_hydrolase_4_CS"/>
</dbReference>
<evidence type="ECO:0000313" key="7">
    <source>
        <dbReference type="Proteomes" id="UP000050827"/>
    </source>
</evidence>
<dbReference type="Gene3D" id="3.40.50.1820">
    <property type="entry name" value="alpha/beta hydrolase"/>
    <property type="match status" value="1"/>
</dbReference>
<dbReference type="RefSeq" id="WP_055396124.1">
    <property type="nucleotide sequence ID" value="NZ_LCTZ01000002.1"/>
</dbReference>
<dbReference type="AlphaFoldDB" id="A0A0Q1BJF6"/>
<dbReference type="InterPro" id="IPR029058">
    <property type="entry name" value="AB_hydrolase_fold"/>
</dbReference>
<evidence type="ECO:0000313" key="6">
    <source>
        <dbReference type="EMBL" id="KQC30797.1"/>
    </source>
</evidence>
<evidence type="ECO:0000259" key="5">
    <source>
        <dbReference type="Pfam" id="PF00561"/>
    </source>
</evidence>
<dbReference type="PANTHER" id="PTHR10794:SF94">
    <property type="entry name" value="ESTERASE YHET-RELATED"/>
    <property type="match status" value="1"/>
</dbReference>
<dbReference type="SUPFAM" id="SSF53474">
    <property type="entry name" value="alpha/beta-Hydrolases"/>
    <property type="match status" value="1"/>
</dbReference>
<evidence type="ECO:0000256" key="4">
    <source>
        <dbReference type="PIRSR" id="PIRSR005211-1"/>
    </source>
</evidence>
<evidence type="ECO:0000256" key="3">
    <source>
        <dbReference type="ARBA" id="ARBA00022801"/>
    </source>
</evidence>
<dbReference type="OrthoDB" id="332676at2"/>
<name>A0A0Q1BJF6_9FLAO</name>
<gene>
    <name evidence="6" type="ORF">AAY42_13570</name>
</gene>
<protein>
    <submittedName>
        <fullName evidence="6">Alpha/beta hydrolase</fullName>
    </submittedName>
</protein>
<comment type="similarity">
    <text evidence="1">Belongs to the AB hydrolase superfamily. AB hydrolase 4 family.</text>
</comment>
<dbReference type="Pfam" id="PF00561">
    <property type="entry name" value="Abhydrolase_1"/>
    <property type="match status" value="1"/>
</dbReference>
<dbReference type="PATRIC" id="fig|1547436.3.peg.2800"/>
<dbReference type="EMBL" id="LCTZ01000002">
    <property type="protein sequence ID" value="KQC30797.1"/>
    <property type="molecule type" value="Genomic_DNA"/>
</dbReference>
<keyword evidence="3 6" id="KW-0378">Hydrolase</keyword>
<feature type="active site" description="Charge relay system" evidence="4">
    <location>
        <position position="141"/>
    </location>
</feature>
<accession>A0A0Q1BJF6</accession>
<dbReference type="PIRSF" id="PIRSF005211">
    <property type="entry name" value="Ab_hydro_YheT"/>
    <property type="match status" value="1"/>
</dbReference>
<dbReference type="InterPro" id="IPR050960">
    <property type="entry name" value="AB_hydrolase_4_sf"/>
</dbReference>
<feature type="domain" description="AB hydrolase-1" evidence="5">
    <location>
        <begin position="62"/>
        <end position="300"/>
    </location>
</feature>
<dbReference type="GO" id="GO:0034338">
    <property type="term" value="F:short-chain carboxylesterase activity"/>
    <property type="evidence" value="ECO:0007669"/>
    <property type="project" value="TreeGrafter"/>
</dbReference>
<dbReference type="PANTHER" id="PTHR10794">
    <property type="entry name" value="ABHYDROLASE DOMAIN-CONTAINING PROTEIN"/>
    <property type="match status" value="1"/>
</dbReference>
<dbReference type="InterPro" id="IPR012020">
    <property type="entry name" value="ABHD4"/>
</dbReference>